<dbReference type="SUPFAM" id="SSF46785">
    <property type="entry name" value="Winged helix' DNA-binding domain"/>
    <property type="match status" value="1"/>
</dbReference>
<dbReference type="Pfam" id="PF00480">
    <property type="entry name" value="ROK"/>
    <property type="match status" value="1"/>
</dbReference>
<keyword evidence="4" id="KW-0808">Transferase</keyword>
<evidence type="ECO:0000313" key="4">
    <source>
        <dbReference type="EMBL" id="GKT06440.1"/>
    </source>
</evidence>
<evidence type="ECO:0000313" key="5">
    <source>
        <dbReference type="Proteomes" id="UP001628078"/>
    </source>
</evidence>
<dbReference type="PANTHER" id="PTHR18964:SF110">
    <property type="entry name" value="TRANSCRIPTIONAL REGULATOR, XYLR-RELATED"/>
    <property type="match status" value="1"/>
</dbReference>
<dbReference type="InterPro" id="IPR036388">
    <property type="entry name" value="WH-like_DNA-bd_sf"/>
</dbReference>
<dbReference type="Proteomes" id="UP001628078">
    <property type="component" value="Unassembled WGS sequence"/>
</dbReference>
<evidence type="ECO:0000256" key="3">
    <source>
        <dbReference type="ARBA" id="ARBA00022629"/>
    </source>
</evidence>
<dbReference type="InterPro" id="IPR043129">
    <property type="entry name" value="ATPase_NBD"/>
</dbReference>
<keyword evidence="4" id="KW-0418">Kinase</keyword>
<evidence type="ECO:0000256" key="1">
    <source>
        <dbReference type="ARBA" id="ARBA00002486"/>
    </source>
</evidence>
<reference evidence="4 5" key="1">
    <citation type="submission" date="2022-03" db="EMBL/GenBank/DDBJ databases">
        <title>Draft genome sequence of Furfurilactobacillus curtus JCM 31185.</title>
        <authorList>
            <person name="Suzuki S."/>
            <person name="Endo A."/>
            <person name="Kajikawa A."/>
        </authorList>
    </citation>
    <scope>NUCLEOTIDE SEQUENCE [LARGE SCALE GENOMIC DNA]</scope>
    <source>
        <strain evidence="4 5">JCM 31185</strain>
    </source>
</reference>
<keyword evidence="3" id="KW-0859">Xylose metabolism</keyword>
<dbReference type="Gene3D" id="1.10.10.10">
    <property type="entry name" value="Winged helix-like DNA-binding domain superfamily/Winged helix DNA-binding domain"/>
    <property type="match status" value="1"/>
</dbReference>
<accession>A0ABQ5JQ31</accession>
<comment type="function">
    <text evidence="1">Transcriptional repressor of xylose-utilizing enzymes.</text>
</comment>
<keyword evidence="3" id="KW-0119">Carbohydrate metabolism</keyword>
<gene>
    <name evidence="4" type="primary">xylR</name>
    <name evidence="4" type="ORF">JCM31185_17270</name>
</gene>
<dbReference type="GO" id="GO:0016301">
    <property type="term" value="F:kinase activity"/>
    <property type="evidence" value="ECO:0007669"/>
    <property type="project" value="UniProtKB-KW"/>
</dbReference>
<dbReference type="Gene3D" id="3.30.420.40">
    <property type="match status" value="2"/>
</dbReference>
<keyword evidence="5" id="KW-1185">Reference proteome</keyword>
<organism evidence="4 5">
    <name type="scientific">Furfurilactobacillus curtus</name>
    <dbReference type="NCBI Taxonomy" id="1746200"/>
    <lineage>
        <taxon>Bacteria</taxon>
        <taxon>Bacillati</taxon>
        <taxon>Bacillota</taxon>
        <taxon>Bacilli</taxon>
        <taxon>Lactobacillales</taxon>
        <taxon>Lactobacillaceae</taxon>
        <taxon>Furfurilactobacillus</taxon>
    </lineage>
</organism>
<dbReference type="EMBL" id="BQXO01000006">
    <property type="protein sequence ID" value="GKT06440.1"/>
    <property type="molecule type" value="Genomic_DNA"/>
</dbReference>
<comment type="caution">
    <text evidence="4">The sequence shown here is derived from an EMBL/GenBank/DDBJ whole genome shotgun (WGS) entry which is preliminary data.</text>
</comment>
<dbReference type="RefSeq" id="WP_407884589.1">
    <property type="nucleotide sequence ID" value="NZ_BQXO01000006.1"/>
</dbReference>
<dbReference type="PANTHER" id="PTHR18964">
    <property type="entry name" value="ROK (REPRESSOR, ORF, KINASE) FAMILY"/>
    <property type="match status" value="1"/>
</dbReference>
<proteinExistence type="inferred from homology"/>
<dbReference type="InterPro" id="IPR000600">
    <property type="entry name" value="ROK"/>
</dbReference>
<evidence type="ECO:0000256" key="2">
    <source>
        <dbReference type="ARBA" id="ARBA00006479"/>
    </source>
</evidence>
<protein>
    <submittedName>
        <fullName evidence="4">Sugar kinase</fullName>
    </submittedName>
</protein>
<dbReference type="SUPFAM" id="SSF53067">
    <property type="entry name" value="Actin-like ATPase domain"/>
    <property type="match status" value="1"/>
</dbReference>
<comment type="similarity">
    <text evidence="2">Belongs to the ROK (NagC/XylR) family.</text>
</comment>
<sequence length="384" mass="42437">MIINKRIMRSSNEKQVLQQIINEGPISRSQISRNLALNKVTVSDIYNQLLHRGIIREIGLGASTKSGGRRPLMGILNTDRDFVVVISLQKRQLELLVGRLDASEISRQQIPVAGINLTAVMDLLTAKLTALVTSSAKVLVGMIFAVDGTVASNRIITTELSGLEHFDLAKYFRDQFQVPVIIENKANLAAIFERDFVSRPDEANVLTLWLDHQVQVGIVADGRLYRGHEGRAGEIGSAYLNEALAVSVDERVSQQALIDQLQPLLDSGTLSEASLKQAIKAHDEAVMACLTTWSKDVAVVIQRLTINFAPDVIVLNAEILDWDPSLLAMIQHELKWLKPVITIPVILTQDHIETMLLGGLAAIIHHALGLDELTLRFKQPRNEP</sequence>
<name>A0ABQ5JQ31_9LACO</name>
<dbReference type="InterPro" id="IPR036390">
    <property type="entry name" value="WH_DNA-bd_sf"/>
</dbReference>